<dbReference type="STRING" id="77586.A0A0D9X7P6"/>
<keyword evidence="7" id="KW-1185">Reference proteome</keyword>
<keyword evidence="2" id="KW-0677">Repeat</keyword>
<dbReference type="InterPro" id="IPR043145">
    <property type="entry name" value="Znf_ZZ_sf"/>
</dbReference>
<accession>A0A0D9X7P6</accession>
<dbReference type="Gene3D" id="3.30.60.90">
    <property type="match status" value="2"/>
</dbReference>
<keyword evidence="4" id="KW-0862">Zinc</keyword>
<evidence type="ECO:0000313" key="7">
    <source>
        <dbReference type="Proteomes" id="UP000032180"/>
    </source>
</evidence>
<evidence type="ECO:0000256" key="4">
    <source>
        <dbReference type="ARBA" id="ARBA00022833"/>
    </source>
</evidence>
<evidence type="ECO:0000256" key="2">
    <source>
        <dbReference type="ARBA" id="ARBA00022737"/>
    </source>
</evidence>
<evidence type="ECO:0000313" key="6">
    <source>
        <dbReference type="EnsemblPlants" id="LPERR08G11630.1"/>
    </source>
</evidence>
<dbReference type="PANTHER" id="PTHR46477">
    <property type="entry name" value="CYSTEINE/HISTIDINE-RICH C1 DOMAIN FAMILY PROTEIN"/>
    <property type="match status" value="1"/>
</dbReference>
<dbReference type="Pfam" id="PF03107">
    <property type="entry name" value="C1_2"/>
    <property type="match status" value="2"/>
</dbReference>
<keyword evidence="3" id="KW-0863">Zinc-finger</keyword>
<evidence type="ECO:0000256" key="3">
    <source>
        <dbReference type="ARBA" id="ARBA00022771"/>
    </source>
</evidence>
<dbReference type="Gramene" id="LPERR08G11630.1">
    <property type="protein sequence ID" value="LPERR08G11630.1"/>
    <property type="gene ID" value="LPERR08G11630"/>
</dbReference>
<dbReference type="PANTHER" id="PTHR46477:SF24">
    <property type="entry name" value="OS08G0404900 PROTEIN"/>
    <property type="match status" value="1"/>
</dbReference>
<name>A0A0D9X7P6_9ORYZ</name>
<organism evidence="6 7">
    <name type="scientific">Leersia perrieri</name>
    <dbReference type="NCBI Taxonomy" id="77586"/>
    <lineage>
        <taxon>Eukaryota</taxon>
        <taxon>Viridiplantae</taxon>
        <taxon>Streptophyta</taxon>
        <taxon>Embryophyta</taxon>
        <taxon>Tracheophyta</taxon>
        <taxon>Spermatophyta</taxon>
        <taxon>Magnoliopsida</taxon>
        <taxon>Liliopsida</taxon>
        <taxon>Poales</taxon>
        <taxon>Poaceae</taxon>
        <taxon>BOP clade</taxon>
        <taxon>Oryzoideae</taxon>
        <taxon>Oryzeae</taxon>
        <taxon>Oryzinae</taxon>
        <taxon>Leersia</taxon>
    </lineage>
</organism>
<dbReference type="InterPro" id="IPR004146">
    <property type="entry name" value="DC1"/>
</dbReference>
<proteinExistence type="predicted"/>
<reference evidence="6 7" key="1">
    <citation type="submission" date="2012-08" db="EMBL/GenBank/DDBJ databases">
        <title>Oryza genome evolution.</title>
        <authorList>
            <person name="Wing R.A."/>
        </authorList>
    </citation>
    <scope>NUCLEOTIDE SEQUENCE</scope>
</reference>
<reference evidence="6" key="3">
    <citation type="submission" date="2015-04" db="UniProtKB">
        <authorList>
            <consortium name="EnsemblPlants"/>
        </authorList>
    </citation>
    <scope>IDENTIFICATION</scope>
</reference>
<dbReference type="SUPFAM" id="SSF57889">
    <property type="entry name" value="Cysteine-rich domain"/>
    <property type="match status" value="4"/>
</dbReference>
<dbReference type="InterPro" id="IPR046349">
    <property type="entry name" value="C1-like_sf"/>
</dbReference>
<feature type="domain" description="DC1" evidence="5">
    <location>
        <begin position="18"/>
        <end position="69"/>
    </location>
</feature>
<evidence type="ECO:0000259" key="5">
    <source>
        <dbReference type="Pfam" id="PF03107"/>
    </source>
</evidence>
<dbReference type="AlphaFoldDB" id="A0A0D9X7P6"/>
<protein>
    <recommendedName>
        <fullName evidence="5">DC1 domain-containing protein</fullName>
    </recommendedName>
</protein>
<evidence type="ECO:0000256" key="1">
    <source>
        <dbReference type="ARBA" id="ARBA00022723"/>
    </source>
</evidence>
<reference evidence="7" key="2">
    <citation type="submission" date="2013-12" db="EMBL/GenBank/DDBJ databases">
        <authorList>
            <person name="Yu Y."/>
            <person name="Lee S."/>
            <person name="de Baynast K."/>
            <person name="Wissotski M."/>
            <person name="Liu L."/>
            <person name="Talag J."/>
            <person name="Goicoechea J."/>
            <person name="Angelova A."/>
            <person name="Jetty R."/>
            <person name="Kudrna D."/>
            <person name="Golser W."/>
            <person name="Rivera L."/>
            <person name="Zhang J."/>
            <person name="Wing R."/>
        </authorList>
    </citation>
    <scope>NUCLEOTIDE SEQUENCE</scope>
</reference>
<sequence length="459" mass="50676">MKGSNVMPATATAIWSHPFHREHDLTLVASAAGGKAEWYRCDGCKERGSTTSERYTCETCDFDLHIACALAQDVMPDHQLFNGRSFHLLHELPPPERGFRRVCDACGDEVRGFVYHCFDGDLDIHPCCAQLPDHVALHGIKFQLCGGDSGNVPSGCAFCTGKEPYSWVRSTAWTYRACYDGEDMFLHVACVKEMAPAQPPATINHPFHEFHPKHDLTLVASAAGGKAEWYRCDGCKERGSTTSERYTCETCDFDLHIACALAQDVMPDHQLFNGRSFHLLHELPPPERGFRRVCDACGDEVRGFVYHCFDGDLDIHPCCAQLPDHVALHGIDFRLCGGDGRNVPRRCAFCTGNEPYSCVRRKVWTYRACYDGEDMFLHVACVKEMVQEILAGHHGGSSSGGGKIVVRESVLMGVMQKRSKSSKAVKCFLKFVLSVVVSVLFGDPTGLAVALVGAVFSNV</sequence>
<dbReference type="GO" id="GO:0008270">
    <property type="term" value="F:zinc ion binding"/>
    <property type="evidence" value="ECO:0007669"/>
    <property type="project" value="UniProtKB-KW"/>
</dbReference>
<keyword evidence="1" id="KW-0479">Metal-binding</keyword>
<feature type="domain" description="DC1" evidence="5">
    <location>
        <begin position="210"/>
        <end position="260"/>
    </location>
</feature>
<dbReference type="HOGENOM" id="CLU_039353_0_0_1"/>
<dbReference type="EnsemblPlants" id="LPERR08G11630.1">
    <property type="protein sequence ID" value="LPERR08G11630.1"/>
    <property type="gene ID" value="LPERR08G11630"/>
</dbReference>
<dbReference type="eggNOG" id="ENOG502QUAU">
    <property type="taxonomic scope" value="Eukaryota"/>
</dbReference>
<dbReference type="Proteomes" id="UP000032180">
    <property type="component" value="Chromosome 8"/>
</dbReference>